<feature type="compositionally biased region" description="Polar residues" evidence="1">
    <location>
        <begin position="372"/>
        <end position="383"/>
    </location>
</feature>
<dbReference type="WBParaSite" id="jg6404">
    <property type="protein sequence ID" value="jg6404"/>
    <property type="gene ID" value="jg6404"/>
</dbReference>
<dbReference type="PANTHER" id="PTHR46589">
    <property type="entry name" value="APOPTOTIC CHROMATIN CONDENSATION INDUCER IN THE NUCLEUS"/>
    <property type="match status" value="1"/>
</dbReference>
<dbReference type="Gene3D" id="3.30.70.330">
    <property type="match status" value="1"/>
</dbReference>
<feature type="compositionally biased region" description="Basic and acidic residues" evidence="1">
    <location>
        <begin position="279"/>
        <end position="288"/>
    </location>
</feature>
<dbReference type="InterPro" id="IPR035979">
    <property type="entry name" value="RBD_domain_sf"/>
</dbReference>
<dbReference type="Pfam" id="PF16294">
    <property type="entry name" value="RSB_motif"/>
    <property type="match status" value="1"/>
</dbReference>
<dbReference type="InterPro" id="IPR036361">
    <property type="entry name" value="SAP_dom_sf"/>
</dbReference>
<dbReference type="InterPro" id="IPR034257">
    <property type="entry name" value="Acinus_RRM"/>
</dbReference>
<dbReference type="InterPro" id="IPR032552">
    <property type="entry name" value="RSB_motif"/>
</dbReference>
<feature type="compositionally biased region" description="Low complexity" evidence="1">
    <location>
        <begin position="264"/>
        <end position="275"/>
    </location>
</feature>
<dbReference type="SUPFAM" id="SSF54928">
    <property type="entry name" value="RNA-binding domain, RBD"/>
    <property type="match status" value="1"/>
</dbReference>
<keyword evidence="3" id="KW-1185">Reference proteome</keyword>
<dbReference type="GO" id="GO:0003723">
    <property type="term" value="F:RNA binding"/>
    <property type="evidence" value="ECO:0007669"/>
    <property type="project" value="TreeGrafter"/>
</dbReference>
<dbReference type="PANTHER" id="PTHR46589:SF1">
    <property type="entry name" value="APOPTOTIC CHROMATIN CONDENSATION INDUCER IN THE NUCLEUS"/>
    <property type="match status" value="1"/>
</dbReference>
<feature type="compositionally biased region" description="Basic and acidic residues" evidence="1">
    <location>
        <begin position="611"/>
        <end position="623"/>
    </location>
</feature>
<evidence type="ECO:0000313" key="4">
    <source>
        <dbReference type="WBParaSite" id="jg6404"/>
    </source>
</evidence>
<feature type="compositionally biased region" description="Basic and acidic residues" evidence="1">
    <location>
        <begin position="213"/>
        <end position="232"/>
    </location>
</feature>
<feature type="compositionally biased region" description="Basic and acidic residues" evidence="1">
    <location>
        <begin position="641"/>
        <end position="661"/>
    </location>
</feature>
<sequence>MSTTSAEADGVCLENGKPISELKVVELRKELESRNLPKSGNKKELHERLRNYLMSTGEGNNIVGSPGRQSGSAHSSPVKSPEPVENPMIAKYRASQEQALRAARQEAELSKALSTDEAEAADNAEEKTLQRTESDPDSPTKKDETVEQEVDTTEPTEQVVETPKSTVADATVAERNACEDKVDERDATPERQEKAHSDSGGESTKSFIEEPEVVGKKAEEKVKAQEEVKKPEPIQPEEEEVNPADNESSSSDNEEEADTKEKASSSSSPGSAASPTTNKEAEKVEENSAPKASEIAPTVDASEPAANVESVVLLDTQVELDYEEEEDEGQSKPNSLTTTSSKPSVVPVQASTEGVVKVADVPSDSGGDKPKTSSPKEQVTENLTPEGLVRRRPASPARNPLSQLIHVRGLKRPFTVKALQNLLGNFGKLVEDGFWIDSIKSNCIVKFETEEQAQLARERLHNVIWPASSDLSLIVEFSSEDKLTRRRNEGKVEQKDPIATPIAGLGLTVTVENEASKWKDVDAPPRKSSREVGKDNLAEKAETKEKARSPSRKRKAVVESKEPQKTLEDIFKKTNAQPHIYYLPLTDEEADKRAEKKQKERETAIKSGRNGGERERDRNFDRNNRRRSSPAAHQSAASRQRSPERKRDRRDSPVADIERSSKFNGWCDPCQ</sequence>
<dbReference type="InterPro" id="IPR012677">
    <property type="entry name" value="Nucleotide-bd_a/b_plait_sf"/>
</dbReference>
<dbReference type="PROSITE" id="PS50800">
    <property type="entry name" value="SAP"/>
    <property type="match status" value="1"/>
</dbReference>
<evidence type="ECO:0000313" key="3">
    <source>
        <dbReference type="Proteomes" id="UP000887574"/>
    </source>
</evidence>
<feature type="region of interest" description="Disordered" evidence="1">
    <location>
        <begin position="516"/>
        <end position="563"/>
    </location>
</feature>
<feature type="compositionally biased region" description="Basic and acidic residues" evidence="1">
    <location>
        <begin position="590"/>
        <end position="604"/>
    </location>
</feature>
<dbReference type="CDD" id="cd12432">
    <property type="entry name" value="RRM_ACINU"/>
    <property type="match status" value="1"/>
</dbReference>
<dbReference type="Proteomes" id="UP000887574">
    <property type="component" value="Unplaced"/>
</dbReference>
<feature type="compositionally biased region" description="Basic and acidic residues" evidence="1">
    <location>
        <begin position="176"/>
        <end position="199"/>
    </location>
</feature>
<protein>
    <submittedName>
        <fullName evidence="4">SAP domain-containing protein</fullName>
    </submittedName>
</protein>
<organism evidence="3 4">
    <name type="scientific">Ditylenchus dipsaci</name>
    <dbReference type="NCBI Taxonomy" id="166011"/>
    <lineage>
        <taxon>Eukaryota</taxon>
        <taxon>Metazoa</taxon>
        <taxon>Ecdysozoa</taxon>
        <taxon>Nematoda</taxon>
        <taxon>Chromadorea</taxon>
        <taxon>Rhabditida</taxon>
        <taxon>Tylenchina</taxon>
        <taxon>Tylenchomorpha</taxon>
        <taxon>Sphaerularioidea</taxon>
        <taxon>Anguinidae</taxon>
        <taxon>Anguininae</taxon>
        <taxon>Ditylenchus</taxon>
    </lineage>
</organism>
<dbReference type="InterPro" id="IPR003034">
    <property type="entry name" value="SAP_dom"/>
</dbReference>
<proteinExistence type="predicted"/>
<evidence type="ECO:0000259" key="2">
    <source>
        <dbReference type="PROSITE" id="PS50800"/>
    </source>
</evidence>
<dbReference type="GO" id="GO:0071011">
    <property type="term" value="C:precatalytic spliceosome"/>
    <property type="evidence" value="ECO:0007669"/>
    <property type="project" value="TreeGrafter"/>
</dbReference>
<evidence type="ECO:0000256" key="1">
    <source>
        <dbReference type="SAM" id="MobiDB-lite"/>
    </source>
</evidence>
<feature type="compositionally biased region" description="Low complexity" evidence="1">
    <location>
        <begin position="93"/>
        <end position="102"/>
    </location>
</feature>
<dbReference type="SMART" id="SM00513">
    <property type="entry name" value="SAP"/>
    <property type="match status" value="1"/>
</dbReference>
<feature type="region of interest" description="Disordered" evidence="1">
    <location>
        <begin position="33"/>
        <end position="397"/>
    </location>
</feature>
<dbReference type="SUPFAM" id="SSF68906">
    <property type="entry name" value="SAP domain"/>
    <property type="match status" value="1"/>
</dbReference>
<dbReference type="Gene3D" id="1.10.720.30">
    <property type="entry name" value="SAP domain"/>
    <property type="match status" value="1"/>
</dbReference>
<feature type="domain" description="SAP" evidence="2">
    <location>
        <begin position="19"/>
        <end position="53"/>
    </location>
</feature>
<dbReference type="GO" id="GO:0008380">
    <property type="term" value="P:RNA splicing"/>
    <property type="evidence" value="ECO:0007669"/>
    <property type="project" value="TreeGrafter"/>
</dbReference>
<reference evidence="4" key="1">
    <citation type="submission" date="2022-11" db="UniProtKB">
        <authorList>
            <consortium name="WormBaseParasite"/>
        </authorList>
    </citation>
    <scope>IDENTIFICATION</scope>
</reference>
<dbReference type="AlphaFoldDB" id="A0A915EGE2"/>
<feature type="compositionally biased region" description="Polar residues" evidence="1">
    <location>
        <begin position="331"/>
        <end position="343"/>
    </location>
</feature>
<dbReference type="GO" id="GO:0061574">
    <property type="term" value="C:ASAP complex"/>
    <property type="evidence" value="ECO:0007669"/>
    <property type="project" value="TreeGrafter"/>
</dbReference>
<feature type="compositionally biased region" description="Basic and acidic residues" evidence="1">
    <location>
        <begin position="33"/>
        <end position="50"/>
    </location>
</feature>
<feature type="compositionally biased region" description="Low complexity" evidence="1">
    <location>
        <begin position="629"/>
        <end position="640"/>
    </location>
</feature>
<feature type="compositionally biased region" description="Polar residues" evidence="1">
    <location>
        <begin position="53"/>
        <end position="78"/>
    </location>
</feature>
<name>A0A915EGE2_9BILA</name>
<dbReference type="Pfam" id="PF02037">
    <property type="entry name" value="SAP"/>
    <property type="match status" value="1"/>
</dbReference>
<feature type="compositionally biased region" description="Basic and acidic residues" evidence="1">
    <location>
        <begin position="124"/>
        <end position="145"/>
    </location>
</feature>
<feature type="region of interest" description="Disordered" evidence="1">
    <location>
        <begin position="583"/>
        <end position="671"/>
    </location>
</feature>
<dbReference type="InterPro" id="IPR052793">
    <property type="entry name" value="EJC-associated_protein"/>
</dbReference>
<feature type="compositionally biased region" description="Basic and acidic residues" evidence="1">
    <location>
        <begin position="516"/>
        <end position="548"/>
    </location>
</feature>
<feature type="compositionally biased region" description="Acidic residues" evidence="1">
    <location>
        <begin position="318"/>
        <end position="328"/>
    </location>
</feature>
<accession>A0A915EGE2</accession>